<keyword evidence="1" id="KW-0812">Transmembrane</keyword>
<feature type="transmembrane region" description="Helical" evidence="1">
    <location>
        <begin position="72"/>
        <end position="90"/>
    </location>
</feature>
<gene>
    <name evidence="2" type="primary">vanZ</name>
    <name evidence="2" type="ORF">HYY20_01445</name>
</gene>
<comment type="caution">
    <text evidence="2">The sequence shown here is derived from an EMBL/GenBank/DDBJ whole genome shotgun (WGS) entry which is preliminary data.</text>
</comment>
<sequence length="186" mass="21041">MDRKARNKAWSAVLLYVVGLFLSLPYAPAWWFFFRHQCGAFTPFVLNTLALTGGLSLLLYLILFRREKRPSAYLWFSALAVVYGYFLGRIRFLPERIHVLEYGLLSYLVGRGFRQGKSPGWRGWVYLKSLPLLLLVSLLDEGIQFLLPNRAADPRDILLKGISALLGLTLTLCVFDPSHAGHPGAL</sequence>
<dbReference type="AlphaFoldDB" id="A0A932CMC4"/>
<evidence type="ECO:0000313" key="3">
    <source>
        <dbReference type="Proteomes" id="UP000769766"/>
    </source>
</evidence>
<protein>
    <submittedName>
        <fullName evidence="2">VanZ family protein</fullName>
    </submittedName>
</protein>
<dbReference type="Proteomes" id="UP000769766">
    <property type="component" value="Unassembled WGS sequence"/>
</dbReference>
<organism evidence="2 3">
    <name type="scientific">Tectimicrobiota bacterium</name>
    <dbReference type="NCBI Taxonomy" id="2528274"/>
    <lineage>
        <taxon>Bacteria</taxon>
        <taxon>Pseudomonadati</taxon>
        <taxon>Nitrospinota/Tectimicrobiota group</taxon>
        <taxon>Candidatus Tectimicrobiota</taxon>
    </lineage>
</organism>
<name>A0A932CMC4_UNCTE</name>
<proteinExistence type="predicted"/>
<accession>A0A932CMC4</accession>
<reference evidence="2" key="1">
    <citation type="submission" date="2020-07" db="EMBL/GenBank/DDBJ databases">
        <title>Huge and variable diversity of episymbiotic CPR bacteria and DPANN archaea in groundwater ecosystems.</title>
        <authorList>
            <person name="He C.Y."/>
            <person name="Keren R."/>
            <person name="Whittaker M."/>
            <person name="Farag I.F."/>
            <person name="Doudna J."/>
            <person name="Cate J.H.D."/>
            <person name="Banfield J.F."/>
        </authorList>
    </citation>
    <scope>NUCLEOTIDE SEQUENCE</scope>
    <source>
        <strain evidence="2">NC_groundwater_672_Ag_B-0.1um_62_36</strain>
    </source>
</reference>
<evidence type="ECO:0000313" key="2">
    <source>
        <dbReference type="EMBL" id="MBI2875526.1"/>
    </source>
</evidence>
<feature type="transmembrane region" description="Helical" evidence="1">
    <location>
        <begin position="40"/>
        <end position="63"/>
    </location>
</feature>
<keyword evidence="1" id="KW-0472">Membrane</keyword>
<keyword evidence="1" id="KW-1133">Transmembrane helix</keyword>
<feature type="transmembrane region" description="Helical" evidence="1">
    <location>
        <begin position="12"/>
        <end position="34"/>
    </location>
</feature>
<dbReference type="EMBL" id="JACPRF010000040">
    <property type="protein sequence ID" value="MBI2875526.1"/>
    <property type="molecule type" value="Genomic_DNA"/>
</dbReference>
<dbReference type="NCBIfam" id="NF037970">
    <property type="entry name" value="vanZ_1"/>
    <property type="match status" value="1"/>
</dbReference>
<evidence type="ECO:0000256" key="1">
    <source>
        <dbReference type="SAM" id="Phobius"/>
    </source>
</evidence>